<evidence type="ECO:0000256" key="5">
    <source>
        <dbReference type="ARBA" id="ARBA00023136"/>
    </source>
</evidence>
<feature type="transmembrane region" description="Helical" evidence="6">
    <location>
        <begin position="113"/>
        <end position="132"/>
    </location>
</feature>
<dbReference type="Pfam" id="PF04145">
    <property type="entry name" value="Ctr"/>
    <property type="match status" value="1"/>
</dbReference>
<sequence length="153" mass="16352">MNGMSGSSTAAPAPSPSGLFQHRGRHHGGMMHMTFFWGKNTEVLFDGWPGTSLKMYWVCLATVFVFSALSEWLSRCGIMKAGPASLGGGLAQTVIYTVRAGLSYLIMLAVMSFNGGVFLAAMAGFGVGFLIFGSRSFKDTGINNNHTEVQSHC</sequence>
<comment type="subcellular location">
    <subcellularLocation>
        <location evidence="6">Membrane</location>
        <topology evidence="6">Multi-pass membrane protein</topology>
    </subcellularLocation>
</comment>
<evidence type="ECO:0000256" key="2">
    <source>
        <dbReference type="ARBA" id="ARBA00022692"/>
    </source>
</evidence>
<protein>
    <recommendedName>
        <fullName evidence="6">Copper transport protein</fullName>
    </recommendedName>
</protein>
<dbReference type="EMBL" id="LR031874">
    <property type="protein sequence ID" value="VDD20716.1"/>
    <property type="molecule type" value="Genomic_DNA"/>
</dbReference>
<name>A0A3P6CZ17_BRAOL</name>
<keyword evidence="3 6" id="KW-0187">Copper transport</keyword>
<feature type="transmembrane region" description="Helical" evidence="6">
    <location>
        <begin position="55"/>
        <end position="74"/>
    </location>
</feature>
<evidence type="ECO:0000256" key="4">
    <source>
        <dbReference type="ARBA" id="ARBA00022989"/>
    </source>
</evidence>
<feature type="transmembrane region" description="Helical" evidence="6">
    <location>
        <begin position="86"/>
        <end position="107"/>
    </location>
</feature>
<proteinExistence type="inferred from homology"/>
<accession>A0A3P6CZ17</accession>
<keyword evidence="6" id="KW-0813">Transport</keyword>
<dbReference type="AlphaFoldDB" id="A0A3P6CZ17"/>
<organism evidence="7">
    <name type="scientific">Brassica oleracea</name>
    <name type="common">Wild cabbage</name>
    <dbReference type="NCBI Taxonomy" id="3712"/>
    <lineage>
        <taxon>Eukaryota</taxon>
        <taxon>Viridiplantae</taxon>
        <taxon>Streptophyta</taxon>
        <taxon>Embryophyta</taxon>
        <taxon>Tracheophyta</taxon>
        <taxon>Spermatophyta</taxon>
        <taxon>Magnoliopsida</taxon>
        <taxon>eudicotyledons</taxon>
        <taxon>Gunneridae</taxon>
        <taxon>Pentapetalae</taxon>
        <taxon>rosids</taxon>
        <taxon>malvids</taxon>
        <taxon>Brassicales</taxon>
        <taxon>Brassicaceae</taxon>
        <taxon>Brassiceae</taxon>
        <taxon>Brassica</taxon>
    </lineage>
</organism>
<reference evidence="7" key="1">
    <citation type="submission" date="2018-11" db="EMBL/GenBank/DDBJ databases">
        <authorList>
            <consortium name="Genoscope - CEA"/>
            <person name="William W."/>
        </authorList>
    </citation>
    <scope>NUCLEOTIDE SEQUENCE</scope>
</reference>
<evidence type="ECO:0000256" key="1">
    <source>
        <dbReference type="ARBA" id="ARBA00006921"/>
    </source>
</evidence>
<dbReference type="PANTHER" id="PTHR12483:SF102">
    <property type="entry name" value="COPPER TRANSPORT PROTEIN"/>
    <property type="match status" value="1"/>
</dbReference>
<keyword evidence="5 6" id="KW-0472">Membrane</keyword>
<evidence type="ECO:0000256" key="6">
    <source>
        <dbReference type="RuleBase" id="RU367022"/>
    </source>
</evidence>
<keyword evidence="4 6" id="KW-1133">Transmembrane helix</keyword>
<comment type="similarity">
    <text evidence="1 6">Belongs to the copper transporter (Ctr) (TC 1.A.56) family. SLC31A subfamily.</text>
</comment>
<evidence type="ECO:0000313" key="7">
    <source>
        <dbReference type="EMBL" id="VDD20716.1"/>
    </source>
</evidence>
<keyword evidence="6" id="KW-0406">Ion transport</keyword>
<evidence type="ECO:0000256" key="3">
    <source>
        <dbReference type="ARBA" id="ARBA00022796"/>
    </source>
</evidence>
<keyword evidence="6" id="KW-0186">Copper</keyword>
<dbReference type="PANTHER" id="PTHR12483">
    <property type="entry name" value="SOLUTE CARRIER FAMILY 31 COPPER TRANSPORTERS"/>
    <property type="match status" value="1"/>
</dbReference>
<dbReference type="InterPro" id="IPR007274">
    <property type="entry name" value="Cop_transporter"/>
</dbReference>
<keyword evidence="2 6" id="KW-0812">Transmembrane</keyword>
<dbReference type="GO" id="GO:0005886">
    <property type="term" value="C:plasma membrane"/>
    <property type="evidence" value="ECO:0007669"/>
    <property type="project" value="TreeGrafter"/>
</dbReference>
<gene>
    <name evidence="7" type="ORF">BOLC2T07366H</name>
</gene>
<dbReference type="GO" id="GO:0005375">
    <property type="term" value="F:copper ion transmembrane transporter activity"/>
    <property type="evidence" value="ECO:0007669"/>
    <property type="project" value="UniProtKB-UniRule"/>
</dbReference>